<evidence type="ECO:0000313" key="3">
    <source>
        <dbReference type="EMBL" id="MBU3029008.1"/>
    </source>
</evidence>
<proteinExistence type="predicted"/>
<feature type="compositionally biased region" description="Low complexity" evidence="1">
    <location>
        <begin position="419"/>
        <end position="435"/>
    </location>
</feature>
<gene>
    <name evidence="3" type="ORF">KNW02_02610</name>
</gene>
<dbReference type="Pfam" id="PF00206">
    <property type="entry name" value="Lyase_1"/>
    <property type="match status" value="1"/>
</dbReference>
<reference evidence="3" key="1">
    <citation type="submission" date="2021-06" db="EMBL/GenBank/DDBJ databases">
        <title>Paracoccus bacterium XHP0099 sp. nov., isolated from the surface waters of the Yellow Sea.</title>
        <authorList>
            <person name="Xue H."/>
            <person name="Zhang D."/>
        </authorList>
    </citation>
    <scope>NUCLEOTIDE SEQUENCE</scope>
    <source>
        <strain evidence="3">XHP0099</strain>
    </source>
</reference>
<name>A0ABS6AEI8_9RHOB</name>
<evidence type="ECO:0000313" key="4">
    <source>
        <dbReference type="Proteomes" id="UP001166191"/>
    </source>
</evidence>
<keyword evidence="4" id="KW-1185">Reference proteome</keyword>
<dbReference type="RefSeq" id="WP_216031693.1">
    <property type="nucleotide sequence ID" value="NZ_JAHKNG010000002.1"/>
</dbReference>
<dbReference type="EMBL" id="JAHKNG010000002">
    <property type="protein sequence ID" value="MBU3029008.1"/>
    <property type="molecule type" value="Genomic_DNA"/>
</dbReference>
<protein>
    <recommendedName>
        <fullName evidence="2">Fumarate lyase N-terminal domain-containing protein</fullName>
    </recommendedName>
</protein>
<dbReference type="InterPro" id="IPR020557">
    <property type="entry name" value="Fumarate_lyase_CS"/>
</dbReference>
<sequence length="435" mass="44176">MMLTDGLFGDDELGGVLNAPAQLSAMLRVESALARVQGRLGIIPEDAAAAIAAAADGLAPDPAGLVAASATAGIPAQALVGALKAACGKHAGWAHFGATSQDIQDSGLVLQLREALAIIEARLQGLDATLGAKAGAFAAQPIPARTRFQIAAPTTLGAKIAVWRTPLARHLQRLAELRPRLLNVSLYGAAGTGAALAGRMGEVRRVLAGELGLSAPEVAWHASRDGIAELGGWLALVTGSLGKIGADLILLGQSEIGEISAGTGGGSSTMPQKSNPVAAEALVSLARLNAGAVGTLHQAMVHAQERDGAALAIEWQTLPGMIIRTGAALRLAQALAATLAPRPERIADSFARDRGAMLAEAAGFCLARQMPRAEALRLVGAALAEMAGNEEETLAGALSRLAPGHDWARLLAPGNNTGDAEAQARQQADQTGGIP</sequence>
<dbReference type="PROSITE" id="PS00163">
    <property type="entry name" value="FUMARATE_LYASES"/>
    <property type="match status" value="1"/>
</dbReference>
<dbReference type="PANTHER" id="PTHR43172">
    <property type="entry name" value="ADENYLOSUCCINATE LYASE"/>
    <property type="match status" value="1"/>
</dbReference>
<organism evidence="3 4">
    <name type="scientific">Paracoccus marinaquae</name>
    <dbReference type="NCBI Taxonomy" id="2841926"/>
    <lineage>
        <taxon>Bacteria</taxon>
        <taxon>Pseudomonadati</taxon>
        <taxon>Pseudomonadota</taxon>
        <taxon>Alphaproteobacteria</taxon>
        <taxon>Rhodobacterales</taxon>
        <taxon>Paracoccaceae</taxon>
        <taxon>Paracoccus</taxon>
    </lineage>
</organism>
<comment type="caution">
    <text evidence="3">The sequence shown here is derived from an EMBL/GenBank/DDBJ whole genome shotgun (WGS) entry which is preliminary data.</text>
</comment>
<accession>A0ABS6AEI8</accession>
<dbReference type="Proteomes" id="UP001166191">
    <property type="component" value="Unassembled WGS sequence"/>
</dbReference>
<dbReference type="InterPro" id="IPR022761">
    <property type="entry name" value="Fumarate_lyase_N"/>
</dbReference>
<evidence type="ECO:0000256" key="1">
    <source>
        <dbReference type="SAM" id="MobiDB-lite"/>
    </source>
</evidence>
<dbReference type="PANTHER" id="PTHR43172:SF2">
    <property type="entry name" value="ADENYLOSUCCINATE LYASE C-TERMINAL DOMAIN-CONTAINING PROTEIN"/>
    <property type="match status" value="1"/>
</dbReference>
<evidence type="ECO:0000259" key="2">
    <source>
        <dbReference type="Pfam" id="PF00206"/>
    </source>
</evidence>
<feature type="region of interest" description="Disordered" evidence="1">
    <location>
        <begin position="413"/>
        <end position="435"/>
    </location>
</feature>
<feature type="domain" description="Fumarate lyase N-terminal" evidence="2">
    <location>
        <begin position="28"/>
        <end position="286"/>
    </location>
</feature>